<dbReference type="PROSITE" id="PS00141">
    <property type="entry name" value="ASP_PROTEASE"/>
    <property type="match status" value="2"/>
</dbReference>
<dbReference type="PANTHER" id="PTHR47966">
    <property type="entry name" value="BETA-SITE APP-CLEAVING ENZYME, ISOFORM A-RELATED"/>
    <property type="match status" value="1"/>
</dbReference>
<evidence type="ECO:0000256" key="5">
    <source>
        <dbReference type="ARBA" id="ARBA00023157"/>
    </source>
</evidence>
<feature type="disulfide bond" evidence="8">
    <location>
        <begin position="89"/>
        <end position="94"/>
    </location>
</feature>
<dbReference type="InterPro" id="IPR001969">
    <property type="entry name" value="Aspartic_peptidase_AS"/>
</dbReference>
<dbReference type="Proteomes" id="UP001210925">
    <property type="component" value="Unassembled WGS sequence"/>
</dbReference>
<organism evidence="11 12">
    <name type="scientific">Boothiomyces macroporosus</name>
    <dbReference type="NCBI Taxonomy" id="261099"/>
    <lineage>
        <taxon>Eukaryota</taxon>
        <taxon>Fungi</taxon>
        <taxon>Fungi incertae sedis</taxon>
        <taxon>Chytridiomycota</taxon>
        <taxon>Chytridiomycota incertae sedis</taxon>
        <taxon>Chytridiomycetes</taxon>
        <taxon>Rhizophydiales</taxon>
        <taxon>Terramycetaceae</taxon>
        <taxon>Boothiomyces</taxon>
    </lineage>
</organism>
<feature type="active site" evidence="7">
    <location>
        <position position="76"/>
    </location>
</feature>
<evidence type="ECO:0000313" key="12">
    <source>
        <dbReference type="Proteomes" id="UP001210925"/>
    </source>
</evidence>
<comment type="caution">
    <text evidence="11">The sequence shown here is derived from an EMBL/GenBank/DDBJ whole genome shotgun (WGS) entry which is preliminary data.</text>
</comment>
<accession>A0AAD5UDT7</accession>
<feature type="domain" description="Peptidase A1" evidence="10">
    <location>
        <begin position="58"/>
        <end position="367"/>
    </location>
</feature>
<dbReference type="FunFam" id="2.40.70.10:FF:000002">
    <property type="entry name" value="Vacuolar aspartic proteinase"/>
    <property type="match status" value="1"/>
</dbReference>
<dbReference type="PANTHER" id="PTHR47966:SF51">
    <property type="entry name" value="BETA-SITE APP-CLEAVING ENZYME, ISOFORM A-RELATED"/>
    <property type="match status" value="1"/>
</dbReference>
<dbReference type="SUPFAM" id="SSF50630">
    <property type="entry name" value="Acid proteases"/>
    <property type="match status" value="1"/>
</dbReference>
<reference evidence="11" key="1">
    <citation type="submission" date="2020-05" db="EMBL/GenBank/DDBJ databases">
        <title>Phylogenomic resolution of chytrid fungi.</title>
        <authorList>
            <person name="Stajich J.E."/>
            <person name="Amses K."/>
            <person name="Simmons R."/>
            <person name="Seto K."/>
            <person name="Myers J."/>
            <person name="Bonds A."/>
            <person name="Quandt C.A."/>
            <person name="Barry K."/>
            <person name="Liu P."/>
            <person name="Grigoriev I."/>
            <person name="Longcore J.E."/>
            <person name="James T.Y."/>
        </authorList>
    </citation>
    <scope>NUCLEOTIDE SEQUENCE</scope>
    <source>
        <strain evidence="11">PLAUS21</strain>
    </source>
</reference>
<evidence type="ECO:0000256" key="1">
    <source>
        <dbReference type="ARBA" id="ARBA00007447"/>
    </source>
</evidence>
<evidence type="ECO:0000256" key="2">
    <source>
        <dbReference type="ARBA" id="ARBA00022670"/>
    </source>
</evidence>
<dbReference type="PRINTS" id="PR00792">
    <property type="entry name" value="PEPSIN"/>
</dbReference>
<keyword evidence="12" id="KW-1185">Reference proteome</keyword>
<gene>
    <name evidence="11" type="primary">PEP2_2</name>
    <name evidence="11" type="ORF">HK103_001795</name>
</gene>
<protein>
    <submittedName>
        <fullName evidence="11">Vacuolar protease A</fullName>
    </submittedName>
</protein>
<evidence type="ECO:0000256" key="9">
    <source>
        <dbReference type="RuleBase" id="RU000454"/>
    </source>
</evidence>
<dbReference type="PROSITE" id="PS51767">
    <property type="entry name" value="PEPTIDASE_A1"/>
    <property type="match status" value="1"/>
</dbReference>
<dbReference type="GO" id="GO:0004190">
    <property type="term" value="F:aspartic-type endopeptidase activity"/>
    <property type="evidence" value="ECO:0007669"/>
    <property type="project" value="UniProtKB-KW"/>
</dbReference>
<evidence type="ECO:0000256" key="3">
    <source>
        <dbReference type="ARBA" id="ARBA00022750"/>
    </source>
</evidence>
<keyword evidence="2 9" id="KW-0645">Protease</keyword>
<dbReference type="AlphaFoldDB" id="A0AAD5UDT7"/>
<evidence type="ECO:0000256" key="8">
    <source>
        <dbReference type="PIRSR" id="PIRSR601461-2"/>
    </source>
</evidence>
<dbReference type="EMBL" id="JADGKB010000151">
    <property type="protein sequence ID" value="KAJ3252184.1"/>
    <property type="molecule type" value="Genomic_DNA"/>
</dbReference>
<keyword evidence="5 8" id="KW-1015">Disulfide bond</keyword>
<dbReference type="Gene3D" id="2.40.70.10">
    <property type="entry name" value="Acid Proteases"/>
    <property type="match status" value="2"/>
</dbReference>
<keyword evidence="4 9" id="KW-0378">Hydrolase</keyword>
<evidence type="ECO:0000256" key="4">
    <source>
        <dbReference type="ARBA" id="ARBA00022801"/>
    </source>
</evidence>
<feature type="active site" evidence="7">
    <location>
        <position position="259"/>
    </location>
</feature>
<evidence type="ECO:0000259" key="10">
    <source>
        <dbReference type="PROSITE" id="PS51767"/>
    </source>
</evidence>
<dbReference type="InterPro" id="IPR021109">
    <property type="entry name" value="Peptidase_aspartic_dom_sf"/>
</dbReference>
<dbReference type="InterPro" id="IPR033121">
    <property type="entry name" value="PEPTIDASE_A1"/>
</dbReference>
<keyword evidence="3 9" id="KW-0064">Aspartyl protease</keyword>
<keyword evidence="6" id="KW-0325">Glycoprotein</keyword>
<proteinExistence type="inferred from homology"/>
<dbReference type="GO" id="GO:0006508">
    <property type="term" value="P:proteolysis"/>
    <property type="evidence" value="ECO:0007669"/>
    <property type="project" value="UniProtKB-KW"/>
</dbReference>
<evidence type="ECO:0000256" key="6">
    <source>
        <dbReference type="ARBA" id="ARBA00023180"/>
    </source>
</evidence>
<evidence type="ECO:0000256" key="7">
    <source>
        <dbReference type="PIRSR" id="PIRSR601461-1"/>
    </source>
</evidence>
<sequence length="370" mass="38724">MLSILASAVQAFTVPLVHVPHTVESLSAYFDHLKSHNELIKSASTANVPLSNYLNAQYYGEVAIGTPPVTFKVVFDTGSSNLWVPGSGCYDIPCWLHTTYHSSKSSTFVKNGTAFSIQYGSGSLTGTIDQDTVSVGGLAIKNQLFAESIKEPGTAFTVAKFDGILGLAYQRIAVNGIAPPFYNMVADGLVAQPLFGVYLADQSSSTGGAITFGSIDPNHYTGDIVYAPVTRQAYWEVALSDVSLGNTGVSFNTTRAAIDTGTSLIALPTAEAAAINNAIGATASSNGAYTIDCSKIPSLPVLTLHLGGNAFTLAGSDYVLNVSGSCISGFSGIDIPAPAGPLWIVGDVFLRKYYSVFDLGNNRVGFALAK</sequence>
<dbReference type="Pfam" id="PF00026">
    <property type="entry name" value="Asp"/>
    <property type="match status" value="1"/>
</dbReference>
<dbReference type="InterPro" id="IPR001461">
    <property type="entry name" value="Aspartic_peptidase_A1"/>
</dbReference>
<dbReference type="FunFam" id="2.40.70.10:FF:000149">
    <property type="entry name" value="Uncharacterized protein"/>
    <property type="match status" value="1"/>
</dbReference>
<evidence type="ECO:0000313" key="11">
    <source>
        <dbReference type="EMBL" id="KAJ3252184.1"/>
    </source>
</evidence>
<comment type="similarity">
    <text evidence="1 9">Belongs to the peptidase A1 family.</text>
</comment>
<name>A0AAD5UDT7_9FUNG</name>